<dbReference type="Gene3D" id="1.10.240.10">
    <property type="entry name" value="Tyrosyl-Transfer RNA Synthetase"/>
    <property type="match status" value="1"/>
</dbReference>
<dbReference type="GO" id="GO:0004830">
    <property type="term" value="F:tryptophan-tRNA ligase activity"/>
    <property type="evidence" value="ECO:0007669"/>
    <property type="project" value="UniProtKB-EC"/>
</dbReference>
<evidence type="ECO:0000313" key="1">
    <source>
        <dbReference type="EMBL" id="SUA20964.1"/>
    </source>
</evidence>
<dbReference type="EMBL" id="UGRI01000001">
    <property type="protein sequence ID" value="SUA20964.1"/>
    <property type="molecule type" value="Genomic_DNA"/>
</dbReference>
<dbReference type="InterPro" id="IPR014729">
    <property type="entry name" value="Rossmann-like_a/b/a_fold"/>
</dbReference>
<organism evidence="1">
    <name type="scientific">Neisseria gonorrhoeae</name>
    <dbReference type="NCBI Taxonomy" id="485"/>
    <lineage>
        <taxon>Bacteria</taxon>
        <taxon>Pseudomonadati</taxon>
        <taxon>Pseudomonadota</taxon>
        <taxon>Betaproteobacteria</taxon>
        <taxon>Neisseriales</taxon>
        <taxon>Neisseriaceae</taxon>
        <taxon>Neisseria</taxon>
    </lineage>
</organism>
<protein>
    <submittedName>
        <fullName evidence="1">Tryptophanyl-tRNA synthetase</fullName>
        <ecNumber evidence="1">6.1.1.2</ecNumber>
    </submittedName>
</protein>
<dbReference type="SUPFAM" id="SSF52374">
    <property type="entry name" value="Nucleotidylyl transferase"/>
    <property type="match status" value="1"/>
</dbReference>
<reference evidence="1" key="1">
    <citation type="submission" date="2018-06" db="EMBL/GenBank/DDBJ databases">
        <authorList>
            <consortium name="Pathogen Informatics"/>
            <person name="Doyle S."/>
        </authorList>
    </citation>
    <scope>NUCLEOTIDE SEQUENCE [LARGE SCALE GENOMIC DNA]</scope>
    <source>
        <strain evidence="1">NCTC11421</strain>
    </source>
</reference>
<keyword evidence="1" id="KW-0030">Aminoacyl-tRNA synthetase</keyword>
<keyword evidence="1" id="KW-0436">Ligase</keyword>
<sequence>MAAKINAELAELRERYNALTSNPSQIEEILQAGAQKARKEARELLDKVRDAVGIRPLK</sequence>
<name>A0A378VW95_NEIGO</name>
<accession>A0A378VW95</accession>
<proteinExistence type="predicted"/>
<gene>
    <name evidence="1" type="primary">trpS_2</name>
    <name evidence="1" type="ORF">NCTC11421_01069</name>
</gene>
<dbReference type="AlphaFoldDB" id="A0A378VW95"/>
<dbReference type="Gene3D" id="3.40.50.620">
    <property type="entry name" value="HUPs"/>
    <property type="match status" value="1"/>
</dbReference>
<dbReference type="EC" id="6.1.1.2" evidence="1"/>